<organism evidence="10 11">
    <name type="scientific">Enterococcus larvae</name>
    <dbReference type="NCBI Taxonomy" id="2794352"/>
    <lineage>
        <taxon>Bacteria</taxon>
        <taxon>Bacillati</taxon>
        <taxon>Bacillota</taxon>
        <taxon>Bacilli</taxon>
        <taxon>Lactobacillales</taxon>
        <taxon>Enterococcaceae</taxon>
        <taxon>Enterococcus</taxon>
    </lineage>
</organism>
<dbReference type="InterPro" id="IPR039421">
    <property type="entry name" value="Type_1_exporter"/>
</dbReference>
<evidence type="ECO:0000256" key="4">
    <source>
        <dbReference type="ARBA" id="ARBA00022840"/>
    </source>
</evidence>
<dbReference type="Pfam" id="PF00664">
    <property type="entry name" value="ABC_membrane"/>
    <property type="match status" value="1"/>
</dbReference>
<feature type="domain" description="ABC transporter" evidence="8">
    <location>
        <begin position="351"/>
        <end position="585"/>
    </location>
</feature>
<evidence type="ECO:0000313" key="11">
    <source>
        <dbReference type="Proteomes" id="UP000673375"/>
    </source>
</evidence>
<keyword evidence="4 10" id="KW-0067">ATP-binding</keyword>
<dbReference type="SMART" id="SM00382">
    <property type="entry name" value="AAA"/>
    <property type="match status" value="1"/>
</dbReference>
<dbReference type="InterPro" id="IPR027417">
    <property type="entry name" value="P-loop_NTPase"/>
</dbReference>
<comment type="subcellular location">
    <subcellularLocation>
        <location evidence="1">Cell membrane</location>
        <topology evidence="1">Multi-pass membrane protein</topology>
    </subcellularLocation>
</comment>
<feature type="transmembrane region" description="Helical" evidence="7">
    <location>
        <begin position="151"/>
        <end position="171"/>
    </location>
</feature>
<dbReference type="InterPro" id="IPR036640">
    <property type="entry name" value="ABC1_TM_sf"/>
</dbReference>
<keyword evidence="2 7" id="KW-0812">Transmembrane</keyword>
<feature type="transmembrane region" description="Helical" evidence="7">
    <location>
        <begin position="257"/>
        <end position="278"/>
    </location>
</feature>
<dbReference type="PROSITE" id="PS50893">
    <property type="entry name" value="ABC_TRANSPORTER_2"/>
    <property type="match status" value="1"/>
</dbReference>
<keyword evidence="5 7" id="KW-1133">Transmembrane helix</keyword>
<dbReference type="Gene3D" id="3.40.50.300">
    <property type="entry name" value="P-loop containing nucleotide triphosphate hydrolases"/>
    <property type="match status" value="1"/>
</dbReference>
<dbReference type="PROSITE" id="PS50929">
    <property type="entry name" value="ABC_TM1F"/>
    <property type="match status" value="1"/>
</dbReference>
<evidence type="ECO:0000256" key="2">
    <source>
        <dbReference type="ARBA" id="ARBA00022692"/>
    </source>
</evidence>
<gene>
    <name evidence="10" type="ORF">I6N96_18555</name>
</gene>
<evidence type="ECO:0000259" key="8">
    <source>
        <dbReference type="PROSITE" id="PS50893"/>
    </source>
</evidence>
<dbReference type="PROSITE" id="PS00211">
    <property type="entry name" value="ABC_TRANSPORTER_1"/>
    <property type="match status" value="1"/>
</dbReference>
<dbReference type="PANTHER" id="PTHR24221">
    <property type="entry name" value="ATP-BINDING CASSETTE SUB-FAMILY B"/>
    <property type="match status" value="1"/>
</dbReference>
<dbReference type="InterPro" id="IPR017871">
    <property type="entry name" value="ABC_transporter-like_CS"/>
</dbReference>
<dbReference type="CDD" id="cd18545">
    <property type="entry name" value="ABC_6TM_YknV_like"/>
    <property type="match status" value="1"/>
</dbReference>
<dbReference type="InterPro" id="IPR003593">
    <property type="entry name" value="AAA+_ATPase"/>
</dbReference>
<dbReference type="RefSeq" id="WP_209559066.1">
    <property type="nucleotide sequence ID" value="NZ_JAEDXU010000014.1"/>
</dbReference>
<dbReference type="Gene3D" id="1.20.1560.10">
    <property type="entry name" value="ABC transporter type 1, transmembrane domain"/>
    <property type="match status" value="1"/>
</dbReference>
<evidence type="ECO:0000256" key="7">
    <source>
        <dbReference type="SAM" id="Phobius"/>
    </source>
</evidence>
<sequence length="593" mass="67272">MARNRFDEDETLEEEFNWGHYKRVAAYIKPYKQPIGKVLAAIIIANVLGMLGPYFTKIAIDEVLPQENTSLLWLLSGIFLLSLFIMGWLLRYRIHAITEIGQDILKDMRFSIFEHLQRLPFSYFDNRPHGKILIRVVNYINTLSDLLSNGLINLISDIFNVIITLIFMFLIDVKLTLYSMALLPLLFIIVMVITTKQRKAYQVLSNKQSNLNAYIHESISGIKITQSFAREKENFQIFNDVSEEYRSSWMKAVKIQFLLWPGVQNIAVITTCLIYFIGIRQVGVSVSTGTLVAFIGYINNFWNPVINIGNFYNSLITATAYLERIFETLDEVPDIQDLPNAKDLPIISGQVDFEQVTFRYEPGKNILNDVSFQVTAGQSIALVGPTGAGKSTIINLLSRFYDVNEGSVKVDGHDVREVTLASLRKQMGVMLQDTFVFSGTIYENIRYGKLDATEEEVIRAAKIVRAHEFIKDLKDGYHTVVEERGSTLSAGQRQLISFARALLADPKILILDEATSSIDTKTEALLQEGLQELLKDRTSFIIAHRLSTIKNSSKIFYVDGGQIIEAGTHDELMAQKGLYHHLYQSQYDLLQVG</sequence>
<dbReference type="InterPro" id="IPR003439">
    <property type="entry name" value="ABC_transporter-like_ATP-bd"/>
</dbReference>
<keyword evidence="11" id="KW-1185">Reference proteome</keyword>
<dbReference type="EMBL" id="JAEDXU010000014">
    <property type="protein sequence ID" value="MBP1048300.1"/>
    <property type="molecule type" value="Genomic_DNA"/>
</dbReference>
<evidence type="ECO:0000256" key="6">
    <source>
        <dbReference type="ARBA" id="ARBA00023136"/>
    </source>
</evidence>
<dbReference type="InterPro" id="IPR011527">
    <property type="entry name" value="ABC1_TM_dom"/>
</dbReference>
<evidence type="ECO:0000259" key="9">
    <source>
        <dbReference type="PROSITE" id="PS50929"/>
    </source>
</evidence>
<keyword evidence="6 7" id="KW-0472">Membrane</keyword>
<protein>
    <submittedName>
        <fullName evidence="10">ABC transporter ATP-binding protein</fullName>
    </submittedName>
</protein>
<dbReference type="Proteomes" id="UP000673375">
    <property type="component" value="Unassembled WGS sequence"/>
</dbReference>
<evidence type="ECO:0000256" key="5">
    <source>
        <dbReference type="ARBA" id="ARBA00022989"/>
    </source>
</evidence>
<dbReference type="SUPFAM" id="SSF90123">
    <property type="entry name" value="ABC transporter transmembrane region"/>
    <property type="match status" value="1"/>
</dbReference>
<keyword evidence="3" id="KW-0547">Nucleotide-binding</keyword>
<comment type="caution">
    <text evidence="10">The sequence shown here is derived from an EMBL/GenBank/DDBJ whole genome shotgun (WGS) entry which is preliminary data.</text>
</comment>
<feature type="transmembrane region" description="Helical" evidence="7">
    <location>
        <begin position="71"/>
        <end position="90"/>
    </location>
</feature>
<dbReference type="SUPFAM" id="SSF52540">
    <property type="entry name" value="P-loop containing nucleoside triphosphate hydrolases"/>
    <property type="match status" value="1"/>
</dbReference>
<feature type="transmembrane region" description="Helical" evidence="7">
    <location>
        <begin position="38"/>
        <end position="56"/>
    </location>
</feature>
<accession>A0ABS4CP02</accession>
<name>A0ABS4CP02_9ENTE</name>
<dbReference type="Pfam" id="PF00005">
    <property type="entry name" value="ABC_tran"/>
    <property type="match status" value="1"/>
</dbReference>
<evidence type="ECO:0000256" key="1">
    <source>
        <dbReference type="ARBA" id="ARBA00004651"/>
    </source>
</evidence>
<dbReference type="PANTHER" id="PTHR24221:SF436">
    <property type="entry name" value="LMO0107 PROTEIN"/>
    <property type="match status" value="1"/>
</dbReference>
<feature type="transmembrane region" description="Helical" evidence="7">
    <location>
        <begin position="177"/>
        <end position="195"/>
    </location>
</feature>
<proteinExistence type="predicted"/>
<evidence type="ECO:0000313" key="10">
    <source>
        <dbReference type="EMBL" id="MBP1048300.1"/>
    </source>
</evidence>
<evidence type="ECO:0000256" key="3">
    <source>
        <dbReference type="ARBA" id="ARBA00022741"/>
    </source>
</evidence>
<reference evidence="10 11" key="1">
    <citation type="submission" date="2020-12" db="EMBL/GenBank/DDBJ databases">
        <title>Vagococcus allomyrinae sp. nov. and Enterococcus lavae sp. nov., isolated from the larvae of Allomyrina dichotoma.</title>
        <authorList>
            <person name="Lee S.D."/>
        </authorList>
    </citation>
    <scope>NUCLEOTIDE SEQUENCE [LARGE SCALE GENOMIC DNA]</scope>
    <source>
        <strain evidence="10 11">BWM-S5</strain>
    </source>
</reference>
<dbReference type="GO" id="GO:0005524">
    <property type="term" value="F:ATP binding"/>
    <property type="evidence" value="ECO:0007669"/>
    <property type="project" value="UniProtKB-KW"/>
</dbReference>
<feature type="domain" description="ABC transmembrane type-1" evidence="9">
    <location>
        <begin position="38"/>
        <end position="317"/>
    </location>
</feature>